<comment type="caution">
    <text evidence="1">The sequence shown here is derived from an EMBL/GenBank/DDBJ whole genome shotgun (WGS) entry which is preliminary data.</text>
</comment>
<organism evidence="1 2">
    <name type="scientific">Cudoniella acicularis</name>
    <dbReference type="NCBI Taxonomy" id="354080"/>
    <lineage>
        <taxon>Eukaryota</taxon>
        <taxon>Fungi</taxon>
        <taxon>Dikarya</taxon>
        <taxon>Ascomycota</taxon>
        <taxon>Pezizomycotina</taxon>
        <taxon>Leotiomycetes</taxon>
        <taxon>Helotiales</taxon>
        <taxon>Tricladiaceae</taxon>
        <taxon>Cudoniella</taxon>
    </lineage>
</organism>
<dbReference type="EMBL" id="JAAMPI010000593">
    <property type="protein sequence ID" value="KAF4630064.1"/>
    <property type="molecule type" value="Genomic_DNA"/>
</dbReference>
<dbReference type="AlphaFoldDB" id="A0A8H4RH80"/>
<protein>
    <submittedName>
        <fullName evidence="1">Uncharacterized protein</fullName>
    </submittedName>
</protein>
<keyword evidence="2" id="KW-1185">Reference proteome</keyword>
<evidence type="ECO:0000313" key="1">
    <source>
        <dbReference type="EMBL" id="KAF4630064.1"/>
    </source>
</evidence>
<dbReference type="OrthoDB" id="3565304at2759"/>
<name>A0A8H4RH80_9HELO</name>
<sequence length="112" mass="12253">MHLTKSHAGSSSSPGCGSLDPSKLERLALACRSTSKELQRSLSISSDSSVPRMMDNHFGLSTSESDISIENFLASEALDTDAIWDIWFSPKEEPSSLRSPFYVDSTPLLPKF</sequence>
<gene>
    <name evidence="1" type="ORF">G7Y89_g8067</name>
</gene>
<dbReference type="Proteomes" id="UP000566819">
    <property type="component" value="Unassembled WGS sequence"/>
</dbReference>
<proteinExistence type="predicted"/>
<evidence type="ECO:0000313" key="2">
    <source>
        <dbReference type="Proteomes" id="UP000566819"/>
    </source>
</evidence>
<reference evidence="1 2" key="1">
    <citation type="submission" date="2020-03" db="EMBL/GenBank/DDBJ databases">
        <title>Draft Genome Sequence of Cudoniella acicularis.</title>
        <authorList>
            <person name="Buettner E."/>
            <person name="Kellner H."/>
        </authorList>
    </citation>
    <scope>NUCLEOTIDE SEQUENCE [LARGE SCALE GENOMIC DNA]</scope>
    <source>
        <strain evidence="1 2">DSM 108380</strain>
    </source>
</reference>
<accession>A0A8H4RH80</accession>